<dbReference type="STRING" id="144197.ENSSPAP00000003438"/>
<name>A0A3B4Z3V3_9TELE</name>
<evidence type="ECO:0000313" key="4">
    <source>
        <dbReference type="Ensembl" id="ENSSPAP00000003438.1"/>
    </source>
</evidence>
<keyword evidence="2" id="KW-0732">Signal</keyword>
<organism evidence="4">
    <name type="scientific">Stegastes partitus</name>
    <name type="common">bicolor damselfish</name>
    <dbReference type="NCBI Taxonomy" id="144197"/>
    <lineage>
        <taxon>Eukaryota</taxon>
        <taxon>Metazoa</taxon>
        <taxon>Chordata</taxon>
        <taxon>Craniata</taxon>
        <taxon>Vertebrata</taxon>
        <taxon>Euteleostomi</taxon>
        <taxon>Actinopterygii</taxon>
        <taxon>Neopterygii</taxon>
        <taxon>Teleostei</taxon>
        <taxon>Neoteleostei</taxon>
        <taxon>Acanthomorphata</taxon>
        <taxon>Ovalentaria</taxon>
        <taxon>Pomacentridae</taxon>
        <taxon>Stegastes</taxon>
    </lineage>
</organism>
<dbReference type="InterPro" id="IPR013164">
    <property type="entry name" value="Cadherin_N"/>
</dbReference>
<evidence type="ECO:0000256" key="2">
    <source>
        <dbReference type="SAM" id="SignalP"/>
    </source>
</evidence>
<feature type="domain" description="Cadherin N-terminal" evidence="3">
    <location>
        <begin position="26"/>
        <end position="55"/>
    </location>
</feature>
<evidence type="ECO:0000259" key="3">
    <source>
        <dbReference type="Pfam" id="PF08266"/>
    </source>
</evidence>
<proteinExistence type="predicted"/>
<dbReference type="Pfam" id="PF08266">
    <property type="entry name" value="Cadherin_2"/>
    <property type="match status" value="1"/>
</dbReference>
<feature type="signal peptide" evidence="2">
    <location>
        <begin position="1"/>
        <end position="24"/>
    </location>
</feature>
<reference evidence="4" key="1">
    <citation type="submission" date="2023-09" db="UniProtKB">
        <authorList>
            <consortium name="Ensembl"/>
        </authorList>
    </citation>
    <scope>IDENTIFICATION</scope>
</reference>
<dbReference type="Gene3D" id="2.60.40.60">
    <property type="entry name" value="Cadherins"/>
    <property type="match status" value="1"/>
</dbReference>
<feature type="chain" id="PRO_5017467947" description="Cadherin N-terminal domain-containing protein" evidence="2">
    <location>
        <begin position="25"/>
        <end position="108"/>
    </location>
</feature>
<sequence>MALREHRLLSFVCGVVLFVHITGADLSYSVPEEMRPGSIVGNIAKDLGLEVGKLFRTLVAEFCLWRCPFCSHYQSRPELFCSGGDETRLHCWKYCQGSRPGSRKIVCS</sequence>
<dbReference type="Ensembl" id="ENSSPAT00000003502.1">
    <property type="protein sequence ID" value="ENSSPAP00000003438.1"/>
    <property type="gene ID" value="ENSSPAG00000002648.1"/>
</dbReference>
<dbReference type="AlphaFoldDB" id="A0A3B4Z3V3"/>
<protein>
    <recommendedName>
        <fullName evidence="3">Cadherin N-terminal domain-containing protein</fullName>
    </recommendedName>
</protein>
<accession>A0A3B4Z3V3</accession>
<evidence type="ECO:0000256" key="1">
    <source>
        <dbReference type="ARBA" id="ARBA00023180"/>
    </source>
</evidence>
<keyword evidence="1" id="KW-0325">Glycoprotein</keyword>